<feature type="region of interest" description="Disordered" evidence="1">
    <location>
        <begin position="117"/>
        <end position="152"/>
    </location>
</feature>
<evidence type="ECO:0000313" key="2">
    <source>
        <dbReference type="EMBL" id="KNF09840.1"/>
    </source>
</evidence>
<evidence type="ECO:0000313" key="3">
    <source>
        <dbReference type="Proteomes" id="UP000037267"/>
    </source>
</evidence>
<dbReference type="Proteomes" id="UP000037267">
    <property type="component" value="Unassembled WGS sequence"/>
</dbReference>
<keyword evidence="3" id="KW-1185">Reference proteome</keyword>
<accession>A0A0L0WEI9</accession>
<dbReference type="EMBL" id="LGSS01000001">
    <property type="protein sequence ID" value="KNF09840.1"/>
    <property type="molecule type" value="Genomic_DNA"/>
</dbReference>
<protein>
    <submittedName>
        <fullName evidence="2">Phage protein</fullName>
    </submittedName>
</protein>
<dbReference type="Gene3D" id="1.10.10.10">
    <property type="entry name" value="Winged helix-like DNA-binding domain superfamily/Winged helix DNA-binding domain"/>
    <property type="match status" value="1"/>
</dbReference>
<dbReference type="InterPro" id="IPR036390">
    <property type="entry name" value="WH_DNA-bd_sf"/>
</dbReference>
<reference evidence="3" key="1">
    <citation type="submission" date="2015-07" db="EMBL/GenBank/DDBJ databases">
        <title>Draft genome sequence of the purine-degrading Gottschalkia purinilyticum DSM 1384 (formerly Clostridium purinilyticum).</title>
        <authorList>
            <person name="Poehlein A."/>
            <person name="Schiel-Bengelsdorf B."/>
            <person name="Bengelsdorf F.R."/>
            <person name="Daniel R."/>
            <person name="Duerre P."/>
        </authorList>
    </citation>
    <scope>NUCLEOTIDE SEQUENCE [LARGE SCALE GENOMIC DNA]</scope>
    <source>
        <strain evidence="3">DSM 1384</strain>
    </source>
</reference>
<dbReference type="AlphaFoldDB" id="A0A0L0WEI9"/>
<sequence>MMDSKGWIKLHRNIQSHWIWQSEKPFDKRSAWIDILLLVNHDDNKVFFDNEIIIVKRGEHITSEIKLAERWGWSRTKVRNFLELLQKDGMIKNIKEGRKRTRLIVLNYNDYQNFENKKKTSEDTREEQEEDKGRTREEQEEDINKNEKNEKNDKKNIYSAKVEEIWNLYPQKRGKATAVKKIPKLIEKYSFEQLQRCIERYASYVEYKRSTDFPDLKFQNGSTFFNSGYVDYLDENYKEEPKTNTVRKNNTMNTQTKFHNFESRTSKYTAEELEEMVLRKR</sequence>
<dbReference type="RefSeq" id="WP_050353590.1">
    <property type="nucleotide sequence ID" value="NZ_LGSS01000001.1"/>
</dbReference>
<dbReference type="STRING" id="1503.CLPU_1c00050"/>
<dbReference type="PATRIC" id="fig|1503.3.peg.871"/>
<feature type="compositionally biased region" description="Basic and acidic residues" evidence="1">
    <location>
        <begin position="131"/>
        <end position="152"/>
    </location>
</feature>
<dbReference type="OrthoDB" id="3199595at2"/>
<comment type="caution">
    <text evidence="2">The sequence shown here is derived from an EMBL/GenBank/DDBJ whole genome shotgun (WGS) entry which is preliminary data.</text>
</comment>
<dbReference type="SUPFAM" id="SSF46785">
    <property type="entry name" value="Winged helix' DNA-binding domain"/>
    <property type="match status" value="1"/>
</dbReference>
<evidence type="ECO:0000256" key="1">
    <source>
        <dbReference type="SAM" id="MobiDB-lite"/>
    </source>
</evidence>
<organism evidence="2 3">
    <name type="scientific">Gottschalkia purinilytica</name>
    <name type="common">Clostridium purinilyticum</name>
    <dbReference type="NCBI Taxonomy" id="1503"/>
    <lineage>
        <taxon>Bacteria</taxon>
        <taxon>Bacillati</taxon>
        <taxon>Bacillota</taxon>
        <taxon>Tissierellia</taxon>
        <taxon>Tissierellales</taxon>
        <taxon>Gottschalkiaceae</taxon>
        <taxon>Gottschalkia</taxon>
    </lineage>
</organism>
<gene>
    <name evidence="2" type="ORF">CLPU_1c00050</name>
</gene>
<name>A0A0L0WEI9_GOTPU</name>
<proteinExistence type="predicted"/>
<dbReference type="InterPro" id="IPR036388">
    <property type="entry name" value="WH-like_DNA-bd_sf"/>
</dbReference>